<proteinExistence type="predicted"/>
<gene>
    <name evidence="2" type="ORF">HMPREF9436_02424</name>
</gene>
<dbReference type="AlphaFoldDB" id="E2ZL68"/>
<dbReference type="EMBL" id="AECU01000182">
    <property type="protein sequence ID" value="EFQ06094.1"/>
    <property type="molecule type" value="Genomic_DNA"/>
</dbReference>
<dbReference type="BioCyc" id="FCF748224-HMP:GTSS-425-MONOMER"/>
<feature type="transmembrane region" description="Helical" evidence="1">
    <location>
        <begin position="67"/>
        <end position="88"/>
    </location>
</feature>
<comment type="caution">
    <text evidence="2">The sequence shown here is derived from an EMBL/GenBank/DDBJ whole genome shotgun (WGS) entry which is preliminary data.</text>
</comment>
<keyword evidence="1" id="KW-0812">Transmembrane</keyword>
<evidence type="ECO:0000313" key="3">
    <source>
        <dbReference type="Proteomes" id="UP000006028"/>
    </source>
</evidence>
<evidence type="ECO:0000313" key="2">
    <source>
        <dbReference type="EMBL" id="EFQ06094.1"/>
    </source>
</evidence>
<accession>E2ZL68</accession>
<dbReference type="HOGENOM" id="CLU_2537569_0_0_9"/>
<organism evidence="2 3">
    <name type="scientific">Faecalibacterium cf. prausnitzii KLE1255</name>
    <dbReference type="NCBI Taxonomy" id="748224"/>
    <lineage>
        <taxon>Bacteria</taxon>
        <taxon>Bacillati</taxon>
        <taxon>Bacillota</taxon>
        <taxon>Clostridia</taxon>
        <taxon>Eubacteriales</taxon>
        <taxon>Oscillospiraceae</taxon>
        <taxon>Faecalibacterium</taxon>
    </lineage>
</organism>
<keyword evidence="1" id="KW-1133">Transmembrane helix</keyword>
<name>E2ZL68_9FIRM</name>
<evidence type="ECO:0000256" key="1">
    <source>
        <dbReference type="SAM" id="Phobius"/>
    </source>
</evidence>
<dbReference type="Proteomes" id="UP000006028">
    <property type="component" value="Unassembled WGS sequence"/>
</dbReference>
<protein>
    <submittedName>
        <fullName evidence="2">Uncharacterized protein</fullName>
    </submittedName>
</protein>
<reference evidence="2 3" key="1">
    <citation type="submission" date="2010-08" db="EMBL/GenBank/DDBJ databases">
        <authorList>
            <person name="Weinstock G."/>
            <person name="Sodergren E."/>
            <person name="Clifton S."/>
            <person name="Fulton L."/>
            <person name="Fulton B."/>
            <person name="Courtney L."/>
            <person name="Fronick C."/>
            <person name="Harrison M."/>
            <person name="Strong C."/>
            <person name="Farmer C."/>
            <person name="Delahaunty K."/>
            <person name="Markovic C."/>
            <person name="Hall O."/>
            <person name="Minx P."/>
            <person name="Tomlinson C."/>
            <person name="Mitreva M."/>
            <person name="Hou S."/>
            <person name="Chen J."/>
            <person name="Wollam A."/>
            <person name="Pepin K.H."/>
            <person name="Johnson M."/>
            <person name="Bhonagiri V."/>
            <person name="Zhang X."/>
            <person name="Suruliraj S."/>
            <person name="Warren W."/>
            <person name="Chinwalla A."/>
            <person name="Mardis E.R."/>
            <person name="Wilson R.K."/>
        </authorList>
    </citation>
    <scope>NUCLEOTIDE SEQUENCE [LARGE SCALE GENOMIC DNA]</scope>
    <source>
        <strain evidence="2 3">KLE1255</strain>
    </source>
</reference>
<sequence>MRPGSIFIIEVLLRSSLCLRFQAAEKPFLRAAVPVLHTVYGKKTSLKRVFPQILPCVFMPSKNFQKFCAVSTLFFFLSMTYSLSIFYVNRMR</sequence>
<keyword evidence="1" id="KW-0472">Membrane</keyword>